<dbReference type="STRING" id="35570.A0A1I8NVI0"/>
<dbReference type="Pfam" id="PF22486">
    <property type="entry name" value="MATH_2"/>
    <property type="match status" value="1"/>
</dbReference>
<dbReference type="Gene3D" id="2.60.210.10">
    <property type="entry name" value="Apoptosis, Tumor Necrosis Factor Receptor Associated Protein 2, Chain A"/>
    <property type="match status" value="1"/>
</dbReference>
<dbReference type="EnsemblMetazoa" id="SCAU002388-RA">
    <property type="protein sequence ID" value="SCAU002388-PA"/>
    <property type="gene ID" value="SCAU002388"/>
</dbReference>
<evidence type="ECO:0000313" key="4">
    <source>
        <dbReference type="Proteomes" id="UP000095300"/>
    </source>
</evidence>
<accession>A0A1I8NVI0</accession>
<dbReference type="AlphaFoldDB" id="A0A1I8NVI0"/>
<dbReference type="InterPro" id="IPR000210">
    <property type="entry name" value="BTB/POZ_dom"/>
</dbReference>
<evidence type="ECO:0008006" key="5">
    <source>
        <dbReference type="Google" id="ProtNLM"/>
    </source>
</evidence>
<dbReference type="PANTHER" id="PTHR24413">
    <property type="entry name" value="SPECKLE-TYPE POZ PROTEIN"/>
    <property type="match status" value="1"/>
</dbReference>
<dbReference type="VEuPathDB" id="VectorBase:SCAU002388"/>
<keyword evidence="4" id="KW-1185">Reference proteome</keyword>
<dbReference type="SUPFAM" id="SSF49599">
    <property type="entry name" value="TRAF domain-like"/>
    <property type="match status" value="1"/>
</dbReference>
<dbReference type="SMART" id="SM00225">
    <property type="entry name" value="BTB"/>
    <property type="match status" value="1"/>
</dbReference>
<name>A0A1I8NVI0_STOCA</name>
<feature type="domain" description="BTB" evidence="1">
    <location>
        <begin position="193"/>
        <end position="261"/>
    </location>
</feature>
<dbReference type="InterPro" id="IPR008974">
    <property type="entry name" value="TRAF-like"/>
</dbReference>
<dbReference type="PROSITE" id="PS50144">
    <property type="entry name" value="MATH"/>
    <property type="match status" value="1"/>
</dbReference>
<dbReference type="Proteomes" id="UP000095300">
    <property type="component" value="Unassembled WGS sequence"/>
</dbReference>
<reference evidence="3" key="1">
    <citation type="submission" date="2020-05" db="UniProtKB">
        <authorList>
            <consortium name="EnsemblMetazoa"/>
        </authorList>
    </citation>
    <scope>IDENTIFICATION</scope>
    <source>
        <strain evidence="3">USDA</strain>
    </source>
</reference>
<gene>
    <name evidence="3" type="primary">106085831</name>
</gene>
<feature type="domain" description="MATH" evidence="2">
    <location>
        <begin position="36"/>
        <end position="155"/>
    </location>
</feature>
<proteinExistence type="predicted"/>
<organism evidence="3 4">
    <name type="scientific">Stomoxys calcitrans</name>
    <name type="common">Stable fly</name>
    <name type="synonym">Conops calcitrans</name>
    <dbReference type="NCBI Taxonomy" id="35570"/>
    <lineage>
        <taxon>Eukaryota</taxon>
        <taxon>Metazoa</taxon>
        <taxon>Ecdysozoa</taxon>
        <taxon>Arthropoda</taxon>
        <taxon>Hexapoda</taxon>
        <taxon>Insecta</taxon>
        <taxon>Pterygota</taxon>
        <taxon>Neoptera</taxon>
        <taxon>Endopterygota</taxon>
        <taxon>Diptera</taxon>
        <taxon>Brachycera</taxon>
        <taxon>Muscomorpha</taxon>
        <taxon>Muscoidea</taxon>
        <taxon>Muscidae</taxon>
        <taxon>Stomoxys</taxon>
    </lineage>
</organism>
<sequence>MTAASSKKICALHRSLGAKKKSNADPWYCDRVHLTKFSYKWKIEKFSKFRDKITSPIFAATEESNIKWQLILSDNDGNIVMLLKMTCSDQTRVKFNFKCYILKTNGELDNCLGKWNGTGTSNGAFMFPRNVAIAELQNPSRGLLHNDALILICDMTVIIDILDSSPCDTTGLNNIDLKLQEGISQLLTSGKFSDVALKVSGKLFKAHKSILSLRSDVFAAMFDHDSMMENTTNQIVIKDFNHQVIGEMLTFIYTNKAPHIEEMAIDLLACADKYALTYLKIMCEFVLYREITNQNALATLVLADRYSAATLRARSIHFVKAHLEDIMKSEEWPTMVRNYGPIIEEIEAYNGCI</sequence>
<dbReference type="InterPro" id="IPR002083">
    <property type="entry name" value="MATH/TRAF_dom"/>
</dbReference>
<evidence type="ECO:0000313" key="3">
    <source>
        <dbReference type="EnsemblMetazoa" id="SCAU002388-PA"/>
    </source>
</evidence>
<protein>
    <recommendedName>
        <fullName evidence="5">BTB domain-containing protein</fullName>
    </recommendedName>
</protein>
<dbReference type="Pfam" id="PF00651">
    <property type="entry name" value="BTB"/>
    <property type="match status" value="1"/>
</dbReference>
<evidence type="ECO:0000259" key="1">
    <source>
        <dbReference type="PROSITE" id="PS50097"/>
    </source>
</evidence>
<dbReference type="KEGG" id="scac:106085831"/>
<dbReference type="PROSITE" id="PS50097">
    <property type="entry name" value="BTB"/>
    <property type="match status" value="1"/>
</dbReference>
<dbReference type="GO" id="GO:0030163">
    <property type="term" value="P:protein catabolic process"/>
    <property type="evidence" value="ECO:0007669"/>
    <property type="project" value="UniProtKB-ARBA"/>
</dbReference>
<dbReference type="InterPro" id="IPR011333">
    <property type="entry name" value="SKP1/BTB/POZ_sf"/>
</dbReference>
<dbReference type="FunFam" id="3.30.710.10:FF:000159">
    <property type="entry name" value="Speckle-type POZ protein B"/>
    <property type="match status" value="1"/>
</dbReference>
<dbReference type="SUPFAM" id="SSF54695">
    <property type="entry name" value="POZ domain"/>
    <property type="match status" value="1"/>
</dbReference>
<dbReference type="Gene3D" id="1.25.40.420">
    <property type="match status" value="1"/>
</dbReference>
<evidence type="ECO:0000259" key="2">
    <source>
        <dbReference type="PROSITE" id="PS50144"/>
    </source>
</evidence>
<dbReference type="OrthoDB" id="6359816at2759"/>
<dbReference type="Gene3D" id="3.30.710.10">
    <property type="entry name" value="Potassium Channel Kv1.1, Chain A"/>
    <property type="match status" value="1"/>
</dbReference>